<dbReference type="EMBL" id="SEKV01000462">
    <property type="protein sequence ID" value="TFY56980.1"/>
    <property type="molecule type" value="Genomic_DNA"/>
</dbReference>
<accession>A0A4Y9Y462</accession>
<dbReference type="Gene3D" id="3.30.40.10">
    <property type="entry name" value="Zinc/RING finger domain, C3HC4 (zinc finger)"/>
    <property type="match status" value="1"/>
</dbReference>
<dbReference type="GO" id="GO:0008270">
    <property type="term" value="F:zinc ion binding"/>
    <property type="evidence" value="ECO:0007669"/>
    <property type="project" value="UniProtKB-KW"/>
</dbReference>
<reference evidence="6 7" key="1">
    <citation type="submission" date="2019-01" db="EMBL/GenBank/DDBJ databases">
        <title>Genome sequencing of the rare red list fungi Fomitopsis rosea.</title>
        <authorList>
            <person name="Buettner E."/>
            <person name="Kellner H."/>
        </authorList>
    </citation>
    <scope>NUCLEOTIDE SEQUENCE [LARGE SCALE GENOMIC DNA]</scope>
    <source>
        <strain evidence="6 7">DSM 105464</strain>
    </source>
</reference>
<sequence>MLKDAWQEVGRLKAEAAQQKSVNKETIAGLTQQVEETKVVKQSLHSPEFFYQRHFAQEVGQLRHTLGEQHSRDAGRIVFWLSALSECMTCSVCMSEMRRPYTLACGHLYCRGCLRAVFNQTLEVHAHADHAGHDQARVRVYQAVLRSPAVSEELRVNMRQFIADAEGVHGLPPYMCPVCRAAITIRPIQVFAFRQVIERLAEARAEYDPTYDGLAMEEQNEGVENWNDFFA</sequence>
<keyword evidence="3" id="KW-0862">Zinc</keyword>
<evidence type="ECO:0000313" key="7">
    <source>
        <dbReference type="Proteomes" id="UP000298390"/>
    </source>
</evidence>
<protein>
    <recommendedName>
        <fullName evidence="5">RING-type domain-containing protein</fullName>
    </recommendedName>
</protein>
<gene>
    <name evidence="6" type="ORF">EVJ58_g7306</name>
</gene>
<evidence type="ECO:0000256" key="2">
    <source>
        <dbReference type="ARBA" id="ARBA00022771"/>
    </source>
</evidence>
<dbReference type="Pfam" id="PF13445">
    <property type="entry name" value="zf-RING_UBOX"/>
    <property type="match status" value="1"/>
</dbReference>
<dbReference type="InterPro" id="IPR027370">
    <property type="entry name" value="Znf-RING_euk"/>
</dbReference>
<evidence type="ECO:0000313" key="6">
    <source>
        <dbReference type="EMBL" id="TFY56980.1"/>
    </source>
</evidence>
<dbReference type="InterPro" id="IPR001841">
    <property type="entry name" value="Znf_RING"/>
</dbReference>
<dbReference type="Proteomes" id="UP000298390">
    <property type="component" value="Unassembled WGS sequence"/>
</dbReference>
<keyword evidence="1" id="KW-0479">Metal-binding</keyword>
<evidence type="ECO:0000259" key="5">
    <source>
        <dbReference type="PROSITE" id="PS50089"/>
    </source>
</evidence>
<dbReference type="InterPro" id="IPR013083">
    <property type="entry name" value="Znf_RING/FYVE/PHD"/>
</dbReference>
<dbReference type="AlphaFoldDB" id="A0A4Y9Y462"/>
<dbReference type="PROSITE" id="PS00518">
    <property type="entry name" value="ZF_RING_1"/>
    <property type="match status" value="1"/>
</dbReference>
<comment type="caution">
    <text evidence="6">The sequence shown here is derived from an EMBL/GenBank/DDBJ whole genome shotgun (WGS) entry which is preliminary data.</text>
</comment>
<dbReference type="SUPFAM" id="SSF57850">
    <property type="entry name" value="RING/U-box"/>
    <property type="match status" value="1"/>
</dbReference>
<dbReference type="STRING" id="34475.A0A4Y9Y462"/>
<keyword evidence="2 4" id="KW-0863">Zinc-finger</keyword>
<evidence type="ECO:0000256" key="1">
    <source>
        <dbReference type="ARBA" id="ARBA00022723"/>
    </source>
</evidence>
<name>A0A4Y9Y462_9APHY</name>
<organism evidence="6 7">
    <name type="scientific">Rhodofomes roseus</name>
    <dbReference type="NCBI Taxonomy" id="34475"/>
    <lineage>
        <taxon>Eukaryota</taxon>
        <taxon>Fungi</taxon>
        <taxon>Dikarya</taxon>
        <taxon>Basidiomycota</taxon>
        <taxon>Agaricomycotina</taxon>
        <taxon>Agaricomycetes</taxon>
        <taxon>Polyporales</taxon>
        <taxon>Rhodofomes</taxon>
    </lineage>
</organism>
<evidence type="ECO:0000256" key="4">
    <source>
        <dbReference type="PROSITE-ProRule" id="PRU00175"/>
    </source>
</evidence>
<dbReference type="PROSITE" id="PS50089">
    <property type="entry name" value="ZF_RING_2"/>
    <property type="match status" value="1"/>
</dbReference>
<dbReference type="SMART" id="SM00184">
    <property type="entry name" value="RING"/>
    <property type="match status" value="1"/>
</dbReference>
<dbReference type="InterPro" id="IPR017907">
    <property type="entry name" value="Znf_RING_CS"/>
</dbReference>
<feature type="domain" description="RING-type" evidence="5">
    <location>
        <begin position="90"/>
        <end position="115"/>
    </location>
</feature>
<evidence type="ECO:0000256" key="3">
    <source>
        <dbReference type="ARBA" id="ARBA00022833"/>
    </source>
</evidence>
<proteinExistence type="predicted"/>